<feature type="region of interest" description="Disordered" evidence="1">
    <location>
        <begin position="34"/>
        <end position="60"/>
    </location>
</feature>
<evidence type="ECO:0000256" key="1">
    <source>
        <dbReference type="SAM" id="MobiDB-lite"/>
    </source>
</evidence>
<dbReference type="EMBL" id="BAAAZA010000007">
    <property type="protein sequence ID" value="GAA3865072.1"/>
    <property type="molecule type" value="Genomic_DNA"/>
</dbReference>
<feature type="compositionally biased region" description="Basic residues" evidence="1">
    <location>
        <begin position="34"/>
        <end position="51"/>
    </location>
</feature>
<organism evidence="2 3">
    <name type="scientific">Streptomyces lannensis</name>
    <dbReference type="NCBI Taxonomy" id="766498"/>
    <lineage>
        <taxon>Bacteria</taxon>
        <taxon>Bacillati</taxon>
        <taxon>Actinomycetota</taxon>
        <taxon>Actinomycetes</taxon>
        <taxon>Kitasatosporales</taxon>
        <taxon>Streptomycetaceae</taxon>
        <taxon>Streptomyces</taxon>
    </lineage>
</organism>
<name>A0ABP7K491_9ACTN</name>
<accession>A0ABP7K491</accession>
<evidence type="ECO:0000313" key="3">
    <source>
        <dbReference type="Proteomes" id="UP001501563"/>
    </source>
</evidence>
<gene>
    <name evidence="2" type="ORF">GCM10022207_31890</name>
</gene>
<comment type="caution">
    <text evidence="2">The sequence shown here is derived from an EMBL/GenBank/DDBJ whole genome shotgun (WGS) entry which is preliminary data.</text>
</comment>
<keyword evidence="3" id="KW-1185">Reference proteome</keyword>
<dbReference type="Proteomes" id="UP001501563">
    <property type="component" value="Unassembled WGS sequence"/>
</dbReference>
<sequence>MYATAMARANRASAELPDQSVVTDLSAGCERYRKCRRGPSGKYRRGGRRPAPRPTEATGG</sequence>
<proteinExistence type="predicted"/>
<reference evidence="3" key="1">
    <citation type="journal article" date="2019" name="Int. J. Syst. Evol. Microbiol.">
        <title>The Global Catalogue of Microorganisms (GCM) 10K type strain sequencing project: providing services to taxonomists for standard genome sequencing and annotation.</title>
        <authorList>
            <consortium name="The Broad Institute Genomics Platform"/>
            <consortium name="The Broad Institute Genome Sequencing Center for Infectious Disease"/>
            <person name="Wu L."/>
            <person name="Ma J."/>
        </authorList>
    </citation>
    <scope>NUCLEOTIDE SEQUENCE [LARGE SCALE GENOMIC DNA]</scope>
    <source>
        <strain evidence="3">JCM 16578</strain>
    </source>
</reference>
<evidence type="ECO:0000313" key="2">
    <source>
        <dbReference type="EMBL" id="GAA3865072.1"/>
    </source>
</evidence>
<protein>
    <submittedName>
        <fullName evidence="2">Uncharacterized protein</fullName>
    </submittedName>
</protein>